<dbReference type="Pfam" id="PF02321">
    <property type="entry name" value="OEP"/>
    <property type="match status" value="1"/>
</dbReference>
<evidence type="ECO:0000256" key="4">
    <source>
        <dbReference type="ARBA" id="ARBA00022452"/>
    </source>
</evidence>
<dbReference type="GO" id="GO:1990281">
    <property type="term" value="C:efflux pump complex"/>
    <property type="evidence" value="ECO:0007669"/>
    <property type="project" value="TreeGrafter"/>
</dbReference>
<sequence>MRYASAIGSRQSANRDRATRARGGVALSLGRLLAVVGCVLAGPAVAAQAPADLPPAESVVRALDAHPKVQAAQARLTAAQAEGERLLAGEHEFGLSLLSQQRRVRAGPDYQEWSVGIERGLRLPGKAGLDRAIGAKGVAEAAERLGDARHETARQLLELWYGRLLARAEVALWRQQVDVLQEQRRTTEIRVRRGDAARLDSLQAEAALAQAESELRRAEAREQIALAELVAHFPELPPAGTASAEPVLPAEGEAHWAQRLLAHNHEILAVQRAQERLRLQAERAGAERLPDPRLGLHYARELDGRENIVGVSLSIDLPGAARQARAELYRAEAEAMAQDVAQVRRRLLAEAAGNWQRASAGVEGYQRLKAAAEAVERHAELSRRAYRLGELGLGETLLAQRAALQARLAAEQGRLEANLAIARLLLDAHSLWLAEPDEAEHR</sequence>
<evidence type="ECO:0000256" key="1">
    <source>
        <dbReference type="ARBA" id="ARBA00004442"/>
    </source>
</evidence>
<evidence type="ECO:0000313" key="11">
    <source>
        <dbReference type="Proteomes" id="UP000295135"/>
    </source>
</evidence>
<dbReference type="GO" id="GO:0009279">
    <property type="term" value="C:cell outer membrane"/>
    <property type="evidence" value="ECO:0007669"/>
    <property type="project" value="UniProtKB-SubCell"/>
</dbReference>
<keyword evidence="4" id="KW-1134">Transmembrane beta strand</keyword>
<evidence type="ECO:0000256" key="8">
    <source>
        <dbReference type="SAM" id="Coils"/>
    </source>
</evidence>
<protein>
    <submittedName>
        <fullName evidence="10">Outer membrane protein TolC</fullName>
    </submittedName>
</protein>
<keyword evidence="11" id="KW-1185">Reference proteome</keyword>
<accession>A0A4R3JUX0</accession>
<organism evidence="10 11">
    <name type="scientific">Sulfuritortus calidifontis</name>
    <dbReference type="NCBI Taxonomy" id="1914471"/>
    <lineage>
        <taxon>Bacteria</taxon>
        <taxon>Pseudomonadati</taxon>
        <taxon>Pseudomonadota</taxon>
        <taxon>Betaproteobacteria</taxon>
        <taxon>Nitrosomonadales</taxon>
        <taxon>Thiobacillaceae</taxon>
        <taxon>Sulfuritortus</taxon>
    </lineage>
</organism>
<dbReference type="EMBL" id="SLZY01000018">
    <property type="protein sequence ID" value="TCS70017.1"/>
    <property type="molecule type" value="Genomic_DNA"/>
</dbReference>
<comment type="subcellular location">
    <subcellularLocation>
        <location evidence="1">Cell outer membrane</location>
    </subcellularLocation>
</comment>
<keyword evidence="6" id="KW-0472">Membrane</keyword>
<keyword evidence="5" id="KW-0812">Transmembrane</keyword>
<reference evidence="10 11" key="1">
    <citation type="submission" date="2019-03" db="EMBL/GenBank/DDBJ databases">
        <title>Genomic Encyclopedia of Type Strains, Phase IV (KMG-IV): sequencing the most valuable type-strain genomes for metagenomic binning, comparative biology and taxonomic classification.</title>
        <authorList>
            <person name="Goeker M."/>
        </authorList>
    </citation>
    <scope>NUCLEOTIDE SEQUENCE [LARGE SCALE GENOMIC DNA]</scope>
    <source>
        <strain evidence="10 11">DSM 103923</strain>
    </source>
</reference>
<dbReference type="InterPro" id="IPR003423">
    <property type="entry name" value="OMP_efflux"/>
</dbReference>
<dbReference type="GO" id="GO:0015562">
    <property type="term" value="F:efflux transmembrane transporter activity"/>
    <property type="evidence" value="ECO:0007669"/>
    <property type="project" value="InterPro"/>
</dbReference>
<evidence type="ECO:0000313" key="10">
    <source>
        <dbReference type="EMBL" id="TCS70017.1"/>
    </source>
</evidence>
<dbReference type="Proteomes" id="UP000295135">
    <property type="component" value="Unassembled WGS sequence"/>
</dbReference>
<dbReference type="RefSeq" id="WP_126462958.1">
    <property type="nucleotide sequence ID" value="NZ_AP018721.1"/>
</dbReference>
<evidence type="ECO:0000256" key="2">
    <source>
        <dbReference type="ARBA" id="ARBA00007613"/>
    </source>
</evidence>
<dbReference type="Gene3D" id="1.20.1600.10">
    <property type="entry name" value="Outer membrane efflux proteins (OEP)"/>
    <property type="match status" value="1"/>
</dbReference>
<evidence type="ECO:0000256" key="3">
    <source>
        <dbReference type="ARBA" id="ARBA00022448"/>
    </source>
</evidence>
<dbReference type="GO" id="GO:0015288">
    <property type="term" value="F:porin activity"/>
    <property type="evidence" value="ECO:0007669"/>
    <property type="project" value="TreeGrafter"/>
</dbReference>
<dbReference type="AlphaFoldDB" id="A0A4R3JUX0"/>
<proteinExistence type="inferred from homology"/>
<feature type="region of interest" description="Disordered" evidence="9">
    <location>
        <begin position="1"/>
        <end position="20"/>
    </location>
</feature>
<keyword evidence="3" id="KW-0813">Transport</keyword>
<dbReference type="InterPro" id="IPR051906">
    <property type="entry name" value="TolC-like"/>
</dbReference>
<evidence type="ECO:0000256" key="9">
    <source>
        <dbReference type="SAM" id="MobiDB-lite"/>
    </source>
</evidence>
<dbReference type="PANTHER" id="PTHR30026:SF20">
    <property type="entry name" value="OUTER MEMBRANE PROTEIN TOLC"/>
    <property type="match status" value="1"/>
</dbReference>
<feature type="coiled-coil region" evidence="8">
    <location>
        <begin position="201"/>
        <end position="228"/>
    </location>
</feature>
<keyword evidence="7" id="KW-0998">Cell outer membrane</keyword>
<dbReference type="PANTHER" id="PTHR30026">
    <property type="entry name" value="OUTER MEMBRANE PROTEIN TOLC"/>
    <property type="match status" value="1"/>
</dbReference>
<dbReference type="OrthoDB" id="7616984at2"/>
<evidence type="ECO:0000256" key="5">
    <source>
        <dbReference type="ARBA" id="ARBA00022692"/>
    </source>
</evidence>
<evidence type="ECO:0000256" key="7">
    <source>
        <dbReference type="ARBA" id="ARBA00023237"/>
    </source>
</evidence>
<keyword evidence="8" id="KW-0175">Coiled coil</keyword>
<dbReference type="SUPFAM" id="SSF56954">
    <property type="entry name" value="Outer membrane efflux proteins (OEP)"/>
    <property type="match status" value="1"/>
</dbReference>
<gene>
    <name evidence="10" type="ORF">EDC61_11831</name>
</gene>
<comment type="similarity">
    <text evidence="2">Belongs to the outer membrane factor (OMF) (TC 1.B.17) family.</text>
</comment>
<name>A0A4R3JUX0_9PROT</name>
<evidence type="ECO:0000256" key="6">
    <source>
        <dbReference type="ARBA" id="ARBA00023136"/>
    </source>
</evidence>
<comment type="caution">
    <text evidence="10">The sequence shown here is derived from an EMBL/GenBank/DDBJ whole genome shotgun (WGS) entry which is preliminary data.</text>
</comment>